<sequence>MVTVDVCIRKRFCICLVVAGLVPLRDQYEIDLDVYLLVWRIPGRCSRRFVRVQRVGQCEVF</sequence>
<reference evidence="1" key="1">
    <citation type="journal article" date="2019" name="bioRxiv">
        <title>The Genome of the Zebra Mussel, Dreissena polymorpha: A Resource for Invasive Species Research.</title>
        <authorList>
            <person name="McCartney M.A."/>
            <person name="Auch B."/>
            <person name="Kono T."/>
            <person name="Mallez S."/>
            <person name="Zhang Y."/>
            <person name="Obille A."/>
            <person name="Becker A."/>
            <person name="Abrahante J.E."/>
            <person name="Garbe J."/>
            <person name="Badalamenti J.P."/>
            <person name="Herman A."/>
            <person name="Mangelson H."/>
            <person name="Liachko I."/>
            <person name="Sullivan S."/>
            <person name="Sone E.D."/>
            <person name="Koren S."/>
            <person name="Silverstein K.A.T."/>
            <person name="Beckman K.B."/>
            <person name="Gohl D.M."/>
        </authorList>
    </citation>
    <scope>NUCLEOTIDE SEQUENCE</scope>
    <source>
        <strain evidence="1">Duluth1</strain>
        <tissue evidence="1">Whole animal</tissue>
    </source>
</reference>
<accession>A0A9D4JA81</accession>
<reference evidence="1" key="2">
    <citation type="submission" date="2020-11" db="EMBL/GenBank/DDBJ databases">
        <authorList>
            <person name="McCartney M.A."/>
            <person name="Auch B."/>
            <person name="Kono T."/>
            <person name="Mallez S."/>
            <person name="Becker A."/>
            <person name="Gohl D.M."/>
            <person name="Silverstein K.A.T."/>
            <person name="Koren S."/>
            <person name="Bechman K.B."/>
            <person name="Herman A."/>
            <person name="Abrahante J.E."/>
            <person name="Garbe J."/>
        </authorList>
    </citation>
    <scope>NUCLEOTIDE SEQUENCE</scope>
    <source>
        <strain evidence="1">Duluth1</strain>
        <tissue evidence="1">Whole animal</tissue>
    </source>
</reference>
<dbReference type="EMBL" id="JAIWYP010000007">
    <property type="protein sequence ID" value="KAH3801093.1"/>
    <property type="molecule type" value="Genomic_DNA"/>
</dbReference>
<comment type="caution">
    <text evidence="1">The sequence shown here is derived from an EMBL/GenBank/DDBJ whole genome shotgun (WGS) entry which is preliminary data.</text>
</comment>
<dbReference type="Proteomes" id="UP000828390">
    <property type="component" value="Unassembled WGS sequence"/>
</dbReference>
<name>A0A9D4JA81_DREPO</name>
<dbReference type="AlphaFoldDB" id="A0A9D4JA81"/>
<protein>
    <submittedName>
        <fullName evidence="1">Uncharacterized protein</fullName>
    </submittedName>
</protein>
<proteinExistence type="predicted"/>
<organism evidence="1 2">
    <name type="scientific">Dreissena polymorpha</name>
    <name type="common">Zebra mussel</name>
    <name type="synonym">Mytilus polymorpha</name>
    <dbReference type="NCBI Taxonomy" id="45954"/>
    <lineage>
        <taxon>Eukaryota</taxon>
        <taxon>Metazoa</taxon>
        <taxon>Spiralia</taxon>
        <taxon>Lophotrochozoa</taxon>
        <taxon>Mollusca</taxon>
        <taxon>Bivalvia</taxon>
        <taxon>Autobranchia</taxon>
        <taxon>Heteroconchia</taxon>
        <taxon>Euheterodonta</taxon>
        <taxon>Imparidentia</taxon>
        <taxon>Neoheterodontei</taxon>
        <taxon>Myida</taxon>
        <taxon>Dreissenoidea</taxon>
        <taxon>Dreissenidae</taxon>
        <taxon>Dreissena</taxon>
    </lineage>
</organism>
<evidence type="ECO:0000313" key="2">
    <source>
        <dbReference type="Proteomes" id="UP000828390"/>
    </source>
</evidence>
<keyword evidence="2" id="KW-1185">Reference proteome</keyword>
<evidence type="ECO:0000313" key="1">
    <source>
        <dbReference type="EMBL" id="KAH3801093.1"/>
    </source>
</evidence>
<gene>
    <name evidence="1" type="ORF">DPMN_154738</name>
</gene>